<dbReference type="Gene3D" id="3.30.420.10">
    <property type="entry name" value="Ribonuclease H-like superfamily/Ribonuclease H"/>
    <property type="match status" value="1"/>
</dbReference>
<dbReference type="InterPro" id="IPR052160">
    <property type="entry name" value="Gypsy_RT_Integrase-like"/>
</dbReference>
<dbReference type="EMBL" id="SMMG02000002">
    <property type="protein sequence ID" value="KAA3483646.1"/>
    <property type="molecule type" value="Genomic_DNA"/>
</dbReference>
<reference evidence="2" key="1">
    <citation type="submission" date="2019-08" db="EMBL/GenBank/DDBJ databases">
        <authorList>
            <person name="Liu F."/>
        </authorList>
    </citation>
    <scope>NUCLEOTIDE SEQUENCE [LARGE SCALE GENOMIC DNA]</scope>
    <source>
        <strain evidence="2">PA1801</strain>
        <tissue evidence="2">Leaf</tissue>
    </source>
</reference>
<protein>
    <submittedName>
        <fullName evidence="2">Integrase, catalytic core</fullName>
    </submittedName>
</protein>
<evidence type="ECO:0000313" key="3">
    <source>
        <dbReference type="Proteomes" id="UP000325315"/>
    </source>
</evidence>
<dbReference type="GO" id="GO:0015074">
    <property type="term" value="P:DNA integration"/>
    <property type="evidence" value="ECO:0007669"/>
    <property type="project" value="InterPro"/>
</dbReference>
<dbReference type="PANTHER" id="PTHR47266">
    <property type="entry name" value="ENDONUCLEASE-RELATED"/>
    <property type="match status" value="1"/>
</dbReference>
<dbReference type="GO" id="GO:0003676">
    <property type="term" value="F:nucleic acid binding"/>
    <property type="evidence" value="ECO:0007669"/>
    <property type="project" value="InterPro"/>
</dbReference>
<dbReference type="PROSITE" id="PS50994">
    <property type="entry name" value="INTEGRASE"/>
    <property type="match status" value="1"/>
</dbReference>
<dbReference type="InterPro" id="IPR001584">
    <property type="entry name" value="Integrase_cat-core"/>
</dbReference>
<dbReference type="InterPro" id="IPR036397">
    <property type="entry name" value="RNaseH_sf"/>
</dbReference>
<sequence length="246" mass="29008">MNSVLQHCHSAPYRGHFGGPRTAAKSCDRCKRTGNLSRRHETSMQNILEIELFGVWGIDFMVNYVSKWIEAITLPTNNDKSILNFLHKNIFIRFGTRRAIISDEGSHFDCKLVANALQRYGVKQKIAMTYHQQTNGQAEISNREIKHILEKSLRLDEALWAYRTTYKTLLGMSPFKLVYEKPCHFLVELEHRAYWVVKQLNMDWKVAGNRRLLESNEMEEFRVQAYENAKLYKEKTKRWHDKRIMP</sequence>
<keyword evidence="3" id="KW-1185">Reference proteome</keyword>
<evidence type="ECO:0000259" key="1">
    <source>
        <dbReference type="PROSITE" id="PS50994"/>
    </source>
</evidence>
<organism evidence="2 3">
    <name type="scientific">Gossypium australe</name>
    <dbReference type="NCBI Taxonomy" id="47621"/>
    <lineage>
        <taxon>Eukaryota</taxon>
        <taxon>Viridiplantae</taxon>
        <taxon>Streptophyta</taxon>
        <taxon>Embryophyta</taxon>
        <taxon>Tracheophyta</taxon>
        <taxon>Spermatophyta</taxon>
        <taxon>Magnoliopsida</taxon>
        <taxon>eudicotyledons</taxon>
        <taxon>Gunneridae</taxon>
        <taxon>Pentapetalae</taxon>
        <taxon>rosids</taxon>
        <taxon>malvids</taxon>
        <taxon>Malvales</taxon>
        <taxon>Malvaceae</taxon>
        <taxon>Malvoideae</taxon>
        <taxon>Gossypium</taxon>
    </lineage>
</organism>
<dbReference type="InterPro" id="IPR012337">
    <property type="entry name" value="RNaseH-like_sf"/>
</dbReference>
<gene>
    <name evidence="2" type="ORF">EPI10_005797</name>
</gene>
<evidence type="ECO:0000313" key="2">
    <source>
        <dbReference type="EMBL" id="KAA3483646.1"/>
    </source>
</evidence>
<name>A0A5B6WQV7_9ROSI</name>
<dbReference type="SUPFAM" id="SSF53098">
    <property type="entry name" value="Ribonuclease H-like"/>
    <property type="match status" value="1"/>
</dbReference>
<accession>A0A5B6WQV7</accession>
<dbReference type="OrthoDB" id="1739170at2759"/>
<proteinExistence type="predicted"/>
<dbReference type="Proteomes" id="UP000325315">
    <property type="component" value="Unassembled WGS sequence"/>
</dbReference>
<dbReference type="AlphaFoldDB" id="A0A5B6WQV7"/>
<feature type="domain" description="Integrase catalytic" evidence="1">
    <location>
        <begin position="58"/>
        <end position="199"/>
    </location>
</feature>
<comment type="caution">
    <text evidence="2">The sequence shown here is derived from an EMBL/GenBank/DDBJ whole genome shotgun (WGS) entry which is preliminary data.</text>
</comment>